<protein>
    <recommendedName>
        <fullName evidence="1">Integrase catalytic domain-containing protein</fullName>
    </recommendedName>
</protein>
<dbReference type="AlphaFoldDB" id="A0AAD4WBD6"/>
<dbReference type="PANTHER" id="PTHR42648">
    <property type="entry name" value="TRANSPOSASE, PUTATIVE-RELATED"/>
    <property type="match status" value="1"/>
</dbReference>
<dbReference type="Gene3D" id="3.30.420.10">
    <property type="entry name" value="Ribonuclease H-like superfamily/Ribonuclease H"/>
    <property type="match status" value="1"/>
</dbReference>
<dbReference type="Pfam" id="PF00665">
    <property type="entry name" value="rve"/>
    <property type="match status" value="1"/>
</dbReference>
<sequence length="275" mass="30775">MNVVSSSPTTIFTFPSSKIATTGSHGYVLHSSSKKHIWVIDTGATDHMTFDHGQITSHTLSSQSMDILSSKTIGCGTRRGKLYYLDLASDSEASLSHAYKIGVTSVQKQTSEVWLWHRRLGHASFGYLQKLFPSLFSQFDISSFTCDICELAKSHRVPFPLSSQKSLVPFSLVHSDVWGPAKITTLGGARWFVTFINDCTCMTCVLLLHTKGKVSSKFQQFCQMVETQFHTRIQVLQSDNGGEFLNHDLNQFFQDHDIIHQRSCPYTPQQNGVAE</sequence>
<dbReference type="EMBL" id="JAJFAZ020000003">
    <property type="protein sequence ID" value="KAI5339222.1"/>
    <property type="molecule type" value="Genomic_DNA"/>
</dbReference>
<dbReference type="InterPro" id="IPR012337">
    <property type="entry name" value="RNaseH-like_sf"/>
</dbReference>
<dbReference type="SUPFAM" id="SSF53098">
    <property type="entry name" value="Ribonuclease H-like"/>
    <property type="match status" value="1"/>
</dbReference>
<feature type="domain" description="Integrase catalytic" evidence="1">
    <location>
        <begin position="165"/>
        <end position="275"/>
    </location>
</feature>
<dbReference type="Pfam" id="PF13976">
    <property type="entry name" value="gag_pre-integrs"/>
    <property type="match status" value="1"/>
</dbReference>
<organism evidence="2 3">
    <name type="scientific">Prunus dulcis</name>
    <name type="common">Almond</name>
    <name type="synonym">Amygdalus dulcis</name>
    <dbReference type="NCBI Taxonomy" id="3755"/>
    <lineage>
        <taxon>Eukaryota</taxon>
        <taxon>Viridiplantae</taxon>
        <taxon>Streptophyta</taxon>
        <taxon>Embryophyta</taxon>
        <taxon>Tracheophyta</taxon>
        <taxon>Spermatophyta</taxon>
        <taxon>Magnoliopsida</taxon>
        <taxon>eudicotyledons</taxon>
        <taxon>Gunneridae</taxon>
        <taxon>Pentapetalae</taxon>
        <taxon>rosids</taxon>
        <taxon>fabids</taxon>
        <taxon>Rosales</taxon>
        <taxon>Rosaceae</taxon>
        <taxon>Amygdaloideae</taxon>
        <taxon>Amygdaleae</taxon>
        <taxon>Prunus</taxon>
    </lineage>
</organism>
<evidence type="ECO:0000259" key="1">
    <source>
        <dbReference type="PROSITE" id="PS50994"/>
    </source>
</evidence>
<gene>
    <name evidence="2" type="ORF">L3X38_018494</name>
</gene>
<dbReference type="GO" id="GO:0003676">
    <property type="term" value="F:nucleic acid binding"/>
    <property type="evidence" value="ECO:0007669"/>
    <property type="project" value="InterPro"/>
</dbReference>
<comment type="caution">
    <text evidence="2">The sequence shown here is derived from an EMBL/GenBank/DDBJ whole genome shotgun (WGS) entry which is preliminary data.</text>
</comment>
<name>A0AAD4WBD6_PRUDU</name>
<accession>A0AAD4WBD6</accession>
<dbReference type="Proteomes" id="UP001054821">
    <property type="component" value="Chromosome 3"/>
</dbReference>
<dbReference type="PROSITE" id="PS50994">
    <property type="entry name" value="INTEGRASE"/>
    <property type="match status" value="1"/>
</dbReference>
<dbReference type="InterPro" id="IPR036397">
    <property type="entry name" value="RNaseH_sf"/>
</dbReference>
<dbReference type="InterPro" id="IPR001584">
    <property type="entry name" value="Integrase_cat-core"/>
</dbReference>
<reference evidence="2 3" key="1">
    <citation type="journal article" date="2022" name="G3 (Bethesda)">
        <title>Whole-genome sequence and methylome profiling of the almond [Prunus dulcis (Mill.) D.A. Webb] cultivar 'Nonpareil'.</title>
        <authorList>
            <person name="D'Amico-Willman K.M."/>
            <person name="Ouma W.Z."/>
            <person name="Meulia T."/>
            <person name="Sideli G.M."/>
            <person name="Gradziel T.M."/>
            <person name="Fresnedo-Ramirez J."/>
        </authorList>
    </citation>
    <scope>NUCLEOTIDE SEQUENCE [LARGE SCALE GENOMIC DNA]</scope>
    <source>
        <strain evidence="2">Clone GOH B32 T37-40</strain>
    </source>
</reference>
<dbReference type="PANTHER" id="PTHR42648:SF22">
    <property type="entry name" value="REVERSE TRANSCRIPTASE TY1_COPIA-TYPE DOMAIN-CONTAINING PROTEIN"/>
    <property type="match status" value="1"/>
</dbReference>
<evidence type="ECO:0000313" key="3">
    <source>
        <dbReference type="Proteomes" id="UP001054821"/>
    </source>
</evidence>
<dbReference type="InterPro" id="IPR025724">
    <property type="entry name" value="GAG-pre-integrase_dom"/>
</dbReference>
<dbReference type="GO" id="GO:0015074">
    <property type="term" value="P:DNA integration"/>
    <property type="evidence" value="ECO:0007669"/>
    <property type="project" value="InterPro"/>
</dbReference>
<dbReference type="InterPro" id="IPR039537">
    <property type="entry name" value="Retrotran_Ty1/copia-like"/>
</dbReference>
<proteinExistence type="predicted"/>
<evidence type="ECO:0000313" key="2">
    <source>
        <dbReference type="EMBL" id="KAI5339222.1"/>
    </source>
</evidence>
<keyword evidence="3" id="KW-1185">Reference proteome</keyword>